<dbReference type="PROSITE" id="PS51841">
    <property type="entry name" value="LTD"/>
    <property type="match status" value="1"/>
</dbReference>
<dbReference type="Gene3D" id="2.60.40.1260">
    <property type="entry name" value="Lamin Tail domain"/>
    <property type="match status" value="1"/>
</dbReference>
<dbReference type="InterPro" id="IPR036415">
    <property type="entry name" value="Lamin_tail_dom_sf"/>
</dbReference>
<dbReference type="Gene3D" id="2.60.120.260">
    <property type="entry name" value="Galactose-binding domain-like"/>
    <property type="match status" value="1"/>
</dbReference>
<protein>
    <recommendedName>
        <fullName evidence="1">LTD domain-containing protein</fullName>
    </recommendedName>
</protein>
<dbReference type="SUPFAM" id="SSF74853">
    <property type="entry name" value="Lamin A/C globular tail domain"/>
    <property type="match status" value="1"/>
</dbReference>
<sequence>MKQIKTFIIFILFYSHFGYAQDLMINEFLASNVTIYPEMYDFDDYTDWIELYNPNTMTYSLNGFFLTDDLNDPLKWKIPDDTEIESGAYLIIWADDYDEGPGEVYTRPYWPWDDFTTLHYHTNFKISKDGEQLGLFRADQTESYALIEEGSLWKYLDDGTDQGLAWTYIDFDDSAWSAGNAELGYGDGDEETVVSYGPDNNNKYITTYFRHTFNNNNSDDIQTLSIRLKRDDGAIIYLNGIEVLRSNMPAGAISYDTYASSTVSGSDEDTFFEWTISANEITDGQNIVAVELHQVNGS</sequence>
<accession>A0A382IQN0</accession>
<evidence type="ECO:0000259" key="1">
    <source>
        <dbReference type="PROSITE" id="PS51841"/>
    </source>
</evidence>
<gene>
    <name evidence="2" type="ORF">METZ01_LOCUS254423</name>
</gene>
<organism evidence="2">
    <name type="scientific">marine metagenome</name>
    <dbReference type="NCBI Taxonomy" id="408172"/>
    <lineage>
        <taxon>unclassified sequences</taxon>
        <taxon>metagenomes</taxon>
        <taxon>ecological metagenomes</taxon>
    </lineage>
</organism>
<evidence type="ECO:0000313" key="2">
    <source>
        <dbReference type="EMBL" id="SVC01569.1"/>
    </source>
</evidence>
<dbReference type="Pfam" id="PF00932">
    <property type="entry name" value="LTD"/>
    <property type="match status" value="1"/>
</dbReference>
<feature type="non-terminal residue" evidence="2">
    <location>
        <position position="298"/>
    </location>
</feature>
<reference evidence="2" key="1">
    <citation type="submission" date="2018-05" db="EMBL/GenBank/DDBJ databases">
        <authorList>
            <person name="Lanie J.A."/>
            <person name="Ng W.-L."/>
            <person name="Kazmierczak K.M."/>
            <person name="Andrzejewski T.M."/>
            <person name="Davidsen T.M."/>
            <person name="Wayne K.J."/>
            <person name="Tettelin H."/>
            <person name="Glass J.I."/>
            <person name="Rusch D."/>
            <person name="Podicherti R."/>
            <person name="Tsui H.-C.T."/>
            <person name="Winkler M.E."/>
        </authorList>
    </citation>
    <scope>NUCLEOTIDE SEQUENCE</scope>
</reference>
<name>A0A382IQN0_9ZZZZ</name>
<dbReference type="AlphaFoldDB" id="A0A382IQN0"/>
<feature type="domain" description="LTD" evidence="1">
    <location>
        <begin position="16"/>
        <end position="187"/>
    </location>
</feature>
<proteinExistence type="predicted"/>
<dbReference type="InterPro" id="IPR001322">
    <property type="entry name" value="Lamin_tail_dom"/>
</dbReference>
<dbReference type="EMBL" id="UINC01068730">
    <property type="protein sequence ID" value="SVC01569.1"/>
    <property type="molecule type" value="Genomic_DNA"/>
</dbReference>